<accession>A0AAV5JYF1</accession>
<dbReference type="Proteomes" id="UP001054252">
    <property type="component" value="Unassembled WGS sequence"/>
</dbReference>
<organism evidence="2 3">
    <name type="scientific">Rubroshorea leprosula</name>
    <dbReference type="NCBI Taxonomy" id="152421"/>
    <lineage>
        <taxon>Eukaryota</taxon>
        <taxon>Viridiplantae</taxon>
        <taxon>Streptophyta</taxon>
        <taxon>Embryophyta</taxon>
        <taxon>Tracheophyta</taxon>
        <taxon>Spermatophyta</taxon>
        <taxon>Magnoliopsida</taxon>
        <taxon>eudicotyledons</taxon>
        <taxon>Gunneridae</taxon>
        <taxon>Pentapetalae</taxon>
        <taxon>rosids</taxon>
        <taxon>malvids</taxon>
        <taxon>Malvales</taxon>
        <taxon>Dipterocarpaceae</taxon>
        <taxon>Rubroshorea</taxon>
    </lineage>
</organism>
<name>A0AAV5JYF1_9ROSI</name>
<dbReference type="AlphaFoldDB" id="A0AAV5JYF1"/>
<gene>
    <name evidence="2" type="ORF">SLEP1_g26494</name>
</gene>
<protein>
    <submittedName>
        <fullName evidence="2">Uncharacterized protein</fullName>
    </submittedName>
</protein>
<feature type="transmembrane region" description="Helical" evidence="1">
    <location>
        <begin position="12"/>
        <end position="34"/>
    </location>
</feature>
<comment type="caution">
    <text evidence="2">The sequence shown here is derived from an EMBL/GenBank/DDBJ whole genome shotgun (WGS) entry which is preliminary data.</text>
</comment>
<evidence type="ECO:0000313" key="2">
    <source>
        <dbReference type="EMBL" id="GKV15735.1"/>
    </source>
</evidence>
<evidence type="ECO:0000256" key="1">
    <source>
        <dbReference type="SAM" id="Phobius"/>
    </source>
</evidence>
<dbReference type="EMBL" id="BPVZ01000044">
    <property type="protein sequence ID" value="GKV15735.1"/>
    <property type="molecule type" value="Genomic_DNA"/>
</dbReference>
<keyword evidence="3" id="KW-1185">Reference proteome</keyword>
<sequence length="151" mass="16536">MMVINPSSSNSVPILASVGSCIFFLLLCHFYVLTEGNPSKSVVMAPIARDITEMGVDPLSEDALRHVERNPMTLPFPMENAASKNNTTFIASILLSPSHPNPPPIPTAEIVKGGEIGNAARNATIANMMRKPRSVSVRGWRNWRIKIVRRS</sequence>
<keyword evidence="1" id="KW-0812">Transmembrane</keyword>
<proteinExistence type="predicted"/>
<keyword evidence="1" id="KW-1133">Transmembrane helix</keyword>
<keyword evidence="1" id="KW-0472">Membrane</keyword>
<reference evidence="2 3" key="1">
    <citation type="journal article" date="2021" name="Commun. Biol.">
        <title>The genome of Shorea leprosula (Dipterocarpaceae) highlights the ecological relevance of drought in aseasonal tropical rainforests.</title>
        <authorList>
            <person name="Ng K.K.S."/>
            <person name="Kobayashi M.J."/>
            <person name="Fawcett J.A."/>
            <person name="Hatakeyama M."/>
            <person name="Paape T."/>
            <person name="Ng C.H."/>
            <person name="Ang C.C."/>
            <person name="Tnah L.H."/>
            <person name="Lee C.T."/>
            <person name="Nishiyama T."/>
            <person name="Sese J."/>
            <person name="O'Brien M.J."/>
            <person name="Copetti D."/>
            <person name="Mohd Noor M.I."/>
            <person name="Ong R.C."/>
            <person name="Putra M."/>
            <person name="Sireger I.Z."/>
            <person name="Indrioko S."/>
            <person name="Kosugi Y."/>
            <person name="Izuno A."/>
            <person name="Isagi Y."/>
            <person name="Lee S.L."/>
            <person name="Shimizu K.K."/>
        </authorList>
    </citation>
    <scope>NUCLEOTIDE SEQUENCE [LARGE SCALE GENOMIC DNA]</scope>
    <source>
        <strain evidence="2">214</strain>
    </source>
</reference>
<evidence type="ECO:0000313" key="3">
    <source>
        <dbReference type="Proteomes" id="UP001054252"/>
    </source>
</evidence>